<evidence type="ECO:0000256" key="1">
    <source>
        <dbReference type="SAM" id="MobiDB-lite"/>
    </source>
</evidence>
<dbReference type="AlphaFoldDB" id="A0A401ZEW0"/>
<dbReference type="Proteomes" id="UP000287224">
    <property type="component" value="Unassembled WGS sequence"/>
</dbReference>
<organism evidence="2 3">
    <name type="scientific">Dictyobacter aurantiacus</name>
    <dbReference type="NCBI Taxonomy" id="1936993"/>
    <lineage>
        <taxon>Bacteria</taxon>
        <taxon>Bacillati</taxon>
        <taxon>Chloroflexota</taxon>
        <taxon>Ktedonobacteria</taxon>
        <taxon>Ktedonobacterales</taxon>
        <taxon>Dictyobacteraceae</taxon>
        <taxon>Dictyobacter</taxon>
    </lineage>
</organism>
<dbReference type="EMBL" id="BIFQ01000001">
    <property type="protein sequence ID" value="GCE05420.1"/>
    <property type="molecule type" value="Genomic_DNA"/>
</dbReference>
<feature type="compositionally biased region" description="Acidic residues" evidence="1">
    <location>
        <begin position="630"/>
        <end position="639"/>
    </location>
</feature>
<keyword evidence="3" id="KW-1185">Reference proteome</keyword>
<accession>A0A401ZEW0</accession>
<dbReference type="OrthoDB" id="149641at2"/>
<evidence type="ECO:0000313" key="2">
    <source>
        <dbReference type="EMBL" id="GCE05420.1"/>
    </source>
</evidence>
<reference evidence="3" key="1">
    <citation type="submission" date="2018-12" db="EMBL/GenBank/DDBJ databases">
        <title>Tengunoibacter tsumagoiensis gen. nov., sp. nov., Dictyobacter kobayashii sp. nov., D. alpinus sp. nov., and D. joshuensis sp. nov. and description of Dictyobacteraceae fam. nov. within the order Ktedonobacterales isolated from Tengu-no-mugimeshi.</title>
        <authorList>
            <person name="Wang C.M."/>
            <person name="Zheng Y."/>
            <person name="Sakai Y."/>
            <person name="Toyoda A."/>
            <person name="Minakuchi Y."/>
            <person name="Abe K."/>
            <person name="Yokota A."/>
            <person name="Yabe S."/>
        </authorList>
    </citation>
    <scope>NUCLEOTIDE SEQUENCE [LARGE SCALE GENOMIC DNA]</scope>
    <source>
        <strain evidence="3">S-27</strain>
    </source>
</reference>
<proteinExistence type="predicted"/>
<dbReference type="RefSeq" id="WP_126596462.1">
    <property type="nucleotide sequence ID" value="NZ_BIFQ01000001.1"/>
</dbReference>
<gene>
    <name evidence="2" type="ORF">KDAU_27490</name>
</gene>
<sequence>MGKDTLLVSPVELKAVNHNADTFFVNFKFLGSDGRPNGQPLPDHIANQLDEWQKTARKEHAHVPTSLTFTYWAGDEAYSQTLMMREHGSSPWSWLLYSDDVKINMSYGTLKGNVFCQARFSSHLLHMIGPEQSIVATEAMLHAFMGELFHQQASEIHLCLDLQGFDFSTLCIHDPDRFPFVSRVTNISDRPLPPTNEEQEGGLSDLGYAKVQQQIEQDKHTLEQELFLQPALRTTHRRIATLDFGSHASDLSAQIYNKTLEIKKHQKQWFEAIWRSNGWDGVSEIWRIEFRFKRKFLNQYDLNEAFTVIAMFETLWKYATEEWLRFVDLEQSSDSNTSRLPTHPVWELVQRAYSVQLETCTADPAGEQENRIQQVIQEKPLQVIKQAEYIRIDDELQHVFCWSDEDLLQLVRSDEGPVTWSRCLLSVAFLNYVVELPGKLRMAEAGRQYAALEESLRDVSVEVLRDLARSALAGLSPDQVAELLDHLSPRSFEEVRTRLVKQDRRMAKLDSLIALLAGAFRSAVALAPPDEIGEVSSITGQRVRQPDLYSDALWVLRKMRDYDKKKERVYCEEVWKKRLAYGFVTALQLDEERKYYGVDLAPSDWSEIDTVFDELRSPRKQTGKKNGVDTDYDDLTDIA</sequence>
<feature type="region of interest" description="Disordered" evidence="1">
    <location>
        <begin position="619"/>
        <end position="639"/>
    </location>
</feature>
<comment type="caution">
    <text evidence="2">The sequence shown here is derived from an EMBL/GenBank/DDBJ whole genome shotgun (WGS) entry which is preliminary data.</text>
</comment>
<protein>
    <submittedName>
        <fullName evidence="2">Uncharacterized protein</fullName>
    </submittedName>
</protein>
<name>A0A401ZEW0_9CHLR</name>
<evidence type="ECO:0000313" key="3">
    <source>
        <dbReference type="Proteomes" id="UP000287224"/>
    </source>
</evidence>